<protein>
    <recommendedName>
        <fullName evidence="9">Clp R domain-containing protein</fullName>
    </recommendedName>
</protein>
<evidence type="ECO:0000256" key="1">
    <source>
        <dbReference type="ARBA" id="ARBA00008675"/>
    </source>
</evidence>
<dbReference type="SMART" id="SM01086">
    <property type="entry name" value="ClpB_D2-small"/>
    <property type="match status" value="1"/>
</dbReference>
<dbReference type="FunFam" id="3.40.50.300:FF:000010">
    <property type="entry name" value="Chaperone clpB 1, putative"/>
    <property type="match status" value="1"/>
</dbReference>
<keyword evidence="3 7" id="KW-0547">Nucleotide-binding</keyword>
<dbReference type="InterPro" id="IPR018368">
    <property type="entry name" value="ClpA/B_CS1"/>
</dbReference>
<dbReference type="FunFam" id="3.40.50.300:FF:000120">
    <property type="entry name" value="ATP-dependent chaperone ClpB"/>
    <property type="match status" value="1"/>
</dbReference>
<dbReference type="GO" id="GO:0005829">
    <property type="term" value="C:cytosol"/>
    <property type="evidence" value="ECO:0007669"/>
    <property type="project" value="TreeGrafter"/>
</dbReference>
<dbReference type="InterPro" id="IPR028299">
    <property type="entry name" value="ClpA/B_CS2"/>
</dbReference>
<evidence type="ECO:0000256" key="3">
    <source>
        <dbReference type="ARBA" id="ARBA00022741"/>
    </source>
</evidence>
<reference evidence="10" key="1">
    <citation type="submission" date="2022-07" db="EMBL/GenBank/DDBJ databases">
        <title>Phylogenomic reconstructions and comparative analyses of Kickxellomycotina fungi.</title>
        <authorList>
            <person name="Reynolds N.K."/>
            <person name="Stajich J.E."/>
            <person name="Barry K."/>
            <person name="Grigoriev I.V."/>
            <person name="Crous P."/>
            <person name="Smith M.E."/>
        </authorList>
    </citation>
    <scope>NUCLEOTIDE SEQUENCE</scope>
    <source>
        <strain evidence="10">RSA 1196</strain>
    </source>
</reference>
<sequence length="901" mass="101331">MDPEKMTKKVQQVLEDAYRLAKEYQHPSVQPIHFATALLEDSDELFKNIINKCGADPVVVERELKRCLVRLPVQHPPPEELKLDATFRKFFEKAHDFQRKQKDAFLAVDHFILAMFSIPECAKALQDAGVSFAGLETTVNQVRGTRRIDSQTADENLESLSKYSIDLVDRAEKGQIDPVIGRDDEIRRVIQVLTRRTKNNPVLIGEPGVGKTAVVEGLAMRIVRKDVPENLQCRLFSLDMAALVAGTQYRGQFEERLKSVLKEVSDAKGKVILFIDEVHLVLGAGGSGDGGMDAANILKPMLARGELRCIGATTLGEYRKYVEKDAAFERRFQQVYVGEPSVPDTISILRGIKERYETHHGVKIMDSALVEAAQLSKRYITNRFLPDKAIDLMDEACANVRVQLDSQPEAIDHLDRRHLQLEIEATALAKEKDAASKTRLKQVKKEMARLKEELRPLKAKYEHEKGRLDDIRKLKVKLDELRTKADEAERRYDLSRAADIRYYAIPDIEKQVELLTQKKQQEDAEMMAQPGGSEQLLTEVVGPDQIMEIVSRWTGIPVTRLSQTQIERLLGLADHLKKRVVGQDEAVQAVADAVLRSRAGLARENQPMGSFLFLGPTGVGKTELAKGLAEQLFDNENHMVRLDMSEYHDQHTLSRLIGSPPGYIGHDEGGQLTEAVRRRPYTVVLFDEIEKAHPKVLNVLLEILDDARLTDGKGRVVDFSNTVVILTSNIGQEHILNYIAATTAANDNKELVEDVRGGSLPEPVREEVMNQLKQTIRPELLNRLDEIIIFSQLGHAHLLNIVQLQVQRINKRMVDRNIILEPNTAALNFILRESYDPLFGARPIRRFLERKLVTELSKKLVTKELVNNSKVLIGVDGGGFTFNVEPLPPGAGDDPQTMAVD</sequence>
<keyword evidence="2 6" id="KW-0677">Repeat</keyword>
<dbReference type="InterPro" id="IPR004176">
    <property type="entry name" value="Clp_R_N"/>
</dbReference>
<dbReference type="Pfam" id="PF10431">
    <property type="entry name" value="ClpB_D2-small"/>
    <property type="match status" value="1"/>
</dbReference>
<dbReference type="GO" id="GO:0051087">
    <property type="term" value="F:protein-folding chaperone binding"/>
    <property type="evidence" value="ECO:0007669"/>
    <property type="project" value="TreeGrafter"/>
</dbReference>
<dbReference type="InterPro" id="IPR003959">
    <property type="entry name" value="ATPase_AAA_core"/>
</dbReference>
<evidence type="ECO:0000256" key="8">
    <source>
        <dbReference type="SAM" id="Coils"/>
    </source>
</evidence>
<dbReference type="InterPro" id="IPR003593">
    <property type="entry name" value="AAA+_ATPase"/>
</dbReference>
<evidence type="ECO:0000256" key="2">
    <source>
        <dbReference type="ARBA" id="ARBA00022737"/>
    </source>
</evidence>
<dbReference type="EMBL" id="JANBPY010000336">
    <property type="protein sequence ID" value="KAJ1967443.1"/>
    <property type="molecule type" value="Genomic_DNA"/>
</dbReference>
<keyword evidence="4 7" id="KW-0067">ATP-binding</keyword>
<dbReference type="OrthoDB" id="47330at2759"/>
<dbReference type="Proteomes" id="UP001150925">
    <property type="component" value="Unassembled WGS sequence"/>
</dbReference>
<dbReference type="PANTHER" id="PTHR11638">
    <property type="entry name" value="ATP-DEPENDENT CLP PROTEASE"/>
    <property type="match status" value="1"/>
</dbReference>
<dbReference type="AlphaFoldDB" id="A0A9W8E8L8"/>
<dbReference type="GO" id="GO:0042026">
    <property type="term" value="P:protein refolding"/>
    <property type="evidence" value="ECO:0007669"/>
    <property type="project" value="TreeGrafter"/>
</dbReference>
<dbReference type="Pfam" id="PF00004">
    <property type="entry name" value="AAA"/>
    <property type="match status" value="1"/>
</dbReference>
<dbReference type="GO" id="GO:0070370">
    <property type="term" value="P:cellular heat acclimation"/>
    <property type="evidence" value="ECO:0007669"/>
    <property type="project" value="TreeGrafter"/>
</dbReference>
<dbReference type="GO" id="GO:0016887">
    <property type="term" value="F:ATP hydrolysis activity"/>
    <property type="evidence" value="ECO:0007669"/>
    <property type="project" value="InterPro"/>
</dbReference>
<dbReference type="Gene3D" id="1.10.1780.10">
    <property type="entry name" value="Clp, N-terminal domain"/>
    <property type="match status" value="1"/>
</dbReference>
<feature type="coiled-coil region" evidence="8">
    <location>
        <begin position="411"/>
        <end position="525"/>
    </location>
</feature>
<dbReference type="InterPro" id="IPR041546">
    <property type="entry name" value="ClpA/ClpB_AAA_lid"/>
</dbReference>
<dbReference type="GO" id="GO:0051082">
    <property type="term" value="F:unfolded protein binding"/>
    <property type="evidence" value="ECO:0007669"/>
    <property type="project" value="TreeGrafter"/>
</dbReference>
<dbReference type="PANTHER" id="PTHR11638:SF18">
    <property type="entry name" value="HEAT SHOCK PROTEIN 104"/>
    <property type="match status" value="1"/>
</dbReference>
<dbReference type="PROSITE" id="PS00871">
    <property type="entry name" value="CLPAB_2"/>
    <property type="match status" value="1"/>
</dbReference>
<dbReference type="Gene3D" id="3.40.50.300">
    <property type="entry name" value="P-loop containing nucleotide triphosphate hydrolases"/>
    <property type="match status" value="3"/>
</dbReference>
<evidence type="ECO:0000256" key="6">
    <source>
        <dbReference type="PROSITE-ProRule" id="PRU01251"/>
    </source>
</evidence>
<dbReference type="Gene3D" id="1.10.8.60">
    <property type="match status" value="1"/>
</dbReference>
<dbReference type="SUPFAM" id="SSF81923">
    <property type="entry name" value="Double Clp-N motif"/>
    <property type="match status" value="1"/>
</dbReference>
<dbReference type="InterPro" id="IPR019489">
    <property type="entry name" value="Clp_ATPase_C"/>
</dbReference>
<evidence type="ECO:0000259" key="9">
    <source>
        <dbReference type="PROSITE" id="PS51903"/>
    </source>
</evidence>
<dbReference type="InterPro" id="IPR036628">
    <property type="entry name" value="Clp_N_dom_sf"/>
</dbReference>
<dbReference type="SUPFAM" id="SSF52540">
    <property type="entry name" value="P-loop containing nucleoside triphosphate hydrolases"/>
    <property type="match status" value="2"/>
</dbReference>
<keyword evidence="11" id="KW-1185">Reference proteome</keyword>
<dbReference type="Pfam" id="PF17871">
    <property type="entry name" value="AAA_lid_9"/>
    <property type="match status" value="1"/>
</dbReference>
<gene>
    <name evidence="10" type="ORF">IWQ62_001853</name>
</gene>
<comment type="caution">
    <text evidence="10">The sequence shown here is derived from an EMBL/GenBank/DDBJ whole genome shotgun (WGS) entry which is preliminary data.</text>
</comment>
<dbReference type="CDD" id="cd19499">
    <property type="entry name" value="RecA-like_ClpB_Hsp104-like"/>
    <property type="match status" value="1"/>
</dbReference>
<dbReference type="FunFam" id="3.40.50.300:FF:000025">
    <property type="entry name" value="ATP-dependent Clp protease subunit"/>
    <property type="match status" value="1"/>
</dbReference>
<feature type="domain" description="Clp R" evidence="9">
    <location>
        <begin position="3"/>
        <end position="145"/>
    </location>
</feature>
<dbReference type="InterPro" id="IPR050130">
    <property type="entry name" value="ClpA_ClpB"/>
</dbReference>
<organism evidence="10 11">
    <name type="scientific">Dispira parvispora</name>
    <dbReference type="NCBI Taxonomy" id="1520584"/>
    <lineage>
        <taxon>Eukaryota</taxon>
        <taxon>Fungi</taxon>
        <taxon>Fungi incertae sedis</taxon>
        <taxon>Zoopagomycota</taxon>
        <taxon>Kickxellomycotina</taxon>
        <taxon>Dimargaritomycetes</taxon>
        <taxon>Dimargaritales</taxon>
        <taxon>Dimargaritaceae</taxon>
        <taxon>Dispira</taxon>
    </lineage>
</organism>
<dbReference type="GO" id="GO:0043335">
    <property type="term" value="P:protein unfolding"/>
    <property type="evidence" value="ECO:0007669"/>
    <property type="project" value="TreeGrafter"/>
</dbReference>
<dbReference type="Pfam" id="PF07724">
    <property type="entry name" value="AAA_2"/>
    <property type="match status" value="1"/>
</dbReference>
<keyword evidence="5 7" id="KW-0143">Chaperone</keyword>
<dbReference type="GO" id="GO:0005524">
    <property type="term" value="F:ATP binding"/>
    <property type="evidence" value="ECO:0007669"/>
    <property type="project" value="UniProtKB-KW"/>
</dbReference>
<comment type="similarity">
    <text evidence="1 7">Belongs to the ClpA/ClpB family.</text>
</comment>
<dbReference type="Pfam" id="PF02861">
    <property type="entry name" value="Clp_N"/>
    <property type="match status" value="1"/>
</dbReference>
<dbReference type="SMART" id="SM00382">
    <property type="entry name" value="AAA"/>
    <property type="match status" value="2"/>
</dbReference>
<name>A0A9W8E8L8_9FUNG</name>
<evidence type="ECO:0000313" key="11">
    <source>
        <dbReference type="Proteomes" id="UP001150925"/>
    </source>
</evidence>
<proteinExistence type="inferred from homology"/>
<dbReference type="PRINTS" id="PR00300">
    <property type="entry name" value="CLPPROTEASEA"/>
</dbReference>
<evidence type="ECO:0000256" key="5">
    <source>
        <dbReference type="ARBA" id="ARBA00023186"/>
    </source>
</evidence>
<dbReference type="PROSITE" id="PS51903">
    <property type="entry name" value="CLP_R"/>
    <property type="match status" value="1"/>
</dbReference>
<dbReference type="InterPro" id="IPR027417">
    <property type="entry name" value="P-loop_NTPase"/>
</dbReference>
<keyword evidence="8" id="KW-0175">Coiled coil</keyword>
<evidence type="ECO:0000313" key="10">
    <source>
        <dbReference type="EMBL" id="KAJ1967443.1"/>
    </source>
</evidence>
<dbReference type="InterPro" id="IPR001270">
    <property type="entry name" value="ClpA/B"/>
</dbReference>
<accession>A0A9W8E8L8</accession>
<evidence type="ECO:0000256" key="4">
    <source>
        <dbReference type="ARBA" id="ARBA00022840"/>
    </source>
</evidence>
<dbReference type="PROSITE" id="PS00870">
    <property type="entry name" value="CLPAB_1"/>
    <property type="match status" value="1"/>
</dbReference>
<dbReference type="CDD" id="cd00009">
    <property type="entry name" value="AAA"/>
    <property type="match status" value="1"/>
</dbReference>
<evidence type="ECO:0000256" key="7">
    <source>
        <dbReference type="RuleBase" id="RU004432"/>
    </source>
</evidence>